<dbReference type="Gene3D" id="3.10.50.40">
    <property type="match status" value="1"/>
</dbReference>
<feature type="domain" description="PPIase FKBP-type" evidence="7">
    <location>
        <begin position="23"/>
        <end position="110"/>
    </location>
</feature>
<proteinExistence type="inferred from homology"/>
<dbReference type="AlphaFoldDB" id="A0A1F7J4Y0"/>
<dbReference type="PANTHER" id="PTHR43811">
    <property type="entry name" value="FKBP-TYPE PEPTIDYL-PROLYL CIS-TRANS ISOMERASE FKPA"/>
    <property type="match status" value="1"/>
</dbReference>
<evidence type="ECO:0000256" key="1">
    <source>
        <dbReference type="ARBA" id="ARBA00000971"/>
    </source>
</evidence>
<dbReference type="FunFam" id="3.10.50.40:FF:000006">
    <property type="entry name" value="Peptidyl-prolyl cis-trans isomerase"/>
    <property type="match status" value="1"/>
</dbReference>
<accession>A0A1F7J4Y0</accession>
<dbReference type="PROSITE" id="PS50059">
    <property type="entry name" value="FKBP_PPIASE"/>
    <property type="match status" value="1"/>
</dbReference>
<dbReference type="Pfam" id="PF00254">
    <property type="entry name" value="FKBP_C"/>
    <property type="match status" value="1"/>
</dbReference>
<organism evidence="8 9">
    <name type="scientific">Candidatus Roizmanbacteria bacterium RIFCSPLOWO2_01_FULL_40_42</name>
    <dbReference type="NCBI Taxonomy" id="1802066"/>
    <lineage>
        <taxon>Bacteria</taxon>
        <taxon>Candidatus Roizmaniibacteriota</taxon>
    </lineage>
</organism>
<sequence>MQNEDKLKVEDVKEGTGEAVKKGDIIVIHYSGTLENGQKFDSSYDRDEPFETQIGVGNVIQGWDEGVIGMKIGGKRKLTIPPSMGYGDQATGSIPPNSTLIFDLELLSIKPQ</sequence>
<dbReference type="InterPro" id="IPR046357">
    <property type="entry name" value="PPIase_dom_sf"/>
</dbReference>
<dbReference type="SUPFAM" id="SSF54534">
    <property type="entry name" value="FKBP-like"/>
    <property type="match status" value="1"/>
</dbReference>
<evidence type="ECO:0000256" key="3">
    <source>
        <dbReference type="ARBA" id="ARBA00023110"/>
    </source>
</evidence>
<evidence type="ECO:0000259" key="7">
    <source>
        <dbReference type="PROSITE" id="PS50059"/>
    </source>
</evidence>
<evidence type="ECO:0000256" key="5">
    <source>
        <dbReference type="PROSITE-ProRule" id="PRU00277"/>
    </source>
</evidence>
<keyword evidence="4 5" id="KW-0413">Isomerase</keyword>
<evidence type="ECO:0000313" key="9">
    <source>
        <dbReference type="Proteomes" id="UP000178558"/>
    </source>
</evidence>
<keyword evidence="3 5" id="KW-0697">Rotamase</keyword>
<evidence type="ECO:0000256" key="2">
    <source>
        <dbReference type="ARBA" id="ARBA00006577"/>
    </source>
</evidence>
<evidence type="ECO:0000313" key="8">
    <source>
        <dbReference type="EMBL" id="OGK50640.1"/>
    </source>
</evidence>
<dbReference type="InterPro" id="IPR001179">
    <property type="entry name" value="PPIase_FKBP_dom"/>
</dbReference>
<comment type="similarity">
    <text evidence="2 6">Belongs to the FKBP-type PPIase family.</text>
</comment>
<dbReference type="EMBL" id="MGAQ01000015">
    <property type="protein sequence ID" value="OGK50640.1"/>
    <property type="molecule type" value="Genomic_DNA"/>
</dbReference>
<protein>
    <recommendedName>
        <fullName evidence="6">Peptidyl-prolyl cis-trans isomerase</fullName>
        <ecNumber evidence="6">5.2.1.8</ecNumber>
    </recommendedName>
</protein>
<reference evidence="8 9" key="1">
    <citation type="journal article" date="2016" name="Nat. Commun.">
        <title>Thousands of microbial genomes shed light on interconnected biogeochemical processes in an aquifer system.</title>
        <authorList>
            <person name="Anantharaman K."/>
            <person name="Brown C.T."/>
            <person name="Hug L.A."/>
            <person name="Sharon I."/>
            <person name="Castelle C.J."/>
            <person name="Probst A.J."/>
            <person name="Thomas B.C."/>
            <person name="Singh A."/>
            <person name="Wilkins M.J."/>
            <person name="Karaoz U."/>
            <person name="Brodie E.L."/>
            <person name="Williams K.H."/>
            <person name="Hubbard S.S."/>
            <person name="Banfield J.F."/>
        </authorList>
    </citation>
    <scope>NUCLEOTIDE SEQUENCE [LARGE SCALE GENOMIC DNA]</scope>
</reference>
<comment type="caution">
    <text evidence="8">The sequence shown here is derived from an EMBL/GenBank/DDBJ whole genome shotgun (WGS) entry which is preliminary data.</text>
</comment>
<gene>
    <name evidence="8" type="ORF">A3B50_02445</name>
</gene>
<dbReference type="GO" id="GO:0003755">
    <property type="term" value="F:peptidyl-prolyl cis-trans isomerase activity"/>
    <property type="evidence" value="ECO:0007669"/>
    <property type="project" value="UniProtKB-UniRule"/>
</dbReference>
<dbReference type="Proteomes" id="UP000178558">
    <property type="component" value="Unassembled WGS sequence"/>
</dbReference>
<name>A0A1F7J4Y0_9BACT</name>
<dbReference type="EC" id="5.2.1.8" evidence="6"/>
<evidence type="ECO:0000256" key="6">
    <source>
        <dbReference type="RuleBase" id="RU003915"/>
    </source>
</evidence>
<dbReference type="PANTHER" id="PTHR43811:SF19">
    <property type="entry name" value="39 KDA FK506-BINDING NUCLEAR PROTEIN"/>
    <property type="match status" value="1"/>
</dbReference>
<comment type="catalytic activity">
    <reaction evidence="1 5 6">
        <text>[protein]-peptidylproline (omega=180) = [protein]-peptidylproline (omega=0)</text>
        <dbReference type="Rhea" id="RHEA:16237"/>
        <dbReference type="Rhea" id="RHEA-COMP:10747"/>
        <dbReference type="Rhea" id="RHEA-COMP:10748"/>
        <dbReference type="ChEBI" id="CHEBI:83833"/>
        <dbReference type="ChEBI" id="CHEBI:83834"/>
        <dbReference type="EC" id="5.2.1.8"/>
    </reaction>
</comment>
<evidence type="ECO:0000256" key="4">
    <source>
        <dbReference type="ARBA" id="ARBA00023235"/>
    </source>
</evidence>